<evidence type="ECO:0000256" key="3">
    <source>
        <dbReference type="ARBA" id="ARBA00049360"/>
    </source>
</evidence>
<dbReference type="STRING" id="121821.GCA_001870675_01875"/>
<dbReference type="Gene3D" id="1.10.287.380">
    <property type="entry name" value="Valyl-tRNA synthetase, C-terminal domain"/>
    <property type="match status" value="1"/>
</dbReference>
<dbReference type="FunFam" id="3.40.50.300:FF:000309">
    <property type="entry name" value="ABC transporter ATP-binding protein"/>
    <property type="match status" value="1"/>
</dbReference>
<dbReference type="Pfam" id="PF00005">
    <property type="entry name" value="ABC_tran"/>
    <property type="match status" value="2"/>
</dbReference>
<evidence type="ECO:0000313" key="7">
    <source>
        <dbReference type="EMBL" id="PZX46237.1"/>
    </source>
</evidence>
<feature type="domain" description="ABC transporter" evidence="6">
    <location>
        <begin position="329"/>
        <end position="555"/>
    </location>
</feature>
<feature type="region of interest" description="Disordered" evidence="5">
    <location>
        <begin position="555"/>
        <end position="577"/>
    </location>
</feature>
<dbReference type="PANTHER" id="PTHR42855:SF1">
    <property type="entry name" value="ABC TRANSPORTER DOMAIN-CONTAINING PROTEIN"/>
    <property type="match status" value="1"/>
</dbReference>
<comment type="similarity">
    <text evidence="4">Belongs to the ABC transporter superfamily. ABCF family. Uup subfamily.</text>
</comment>
<gene>
    <name evidence="7" type="ORF">LY56_01209</name>
</gene>
<dbReference type="InterPro" id="IPR027417">
    <property type="entry name" value="P-loop_NTPase"/>
</dbReference>
<evidence type="ECO:0000313" key="8">
    <source>
        <dbReference type="Proteomes" id="UP000249364"/>
    </source>
</evidence>
<keyword evidence="8" id="KW-1185">Reference proteome</keyword>
<dbReference type="InterPro" id="IPR017871">
    <property type="entry name" value="ABC_transporter-like_CS"/>
</dbReference>
<dbReference type="InterPro" id="IPR051309">
    <property type="entry name" value="ABCF_ATPase"/>
</dbReference>
<dbReference type="GO" id="GO:0016887">
    <property type="term" value="F:ATP hydrolysis activity"/>
    <property type="evidence" value="ECO:0007669"/>
    <property type="project" value="InterPro"/>
</dbReference>
<dbReference type="CDD" id="cd03221">
    <property type="entry name" value="ABCF_EF-3"/>
    <property type="match status" value="2"/>
</dbReference>
<evidence type="ECO:0000256" key="5">
    <source>
        <dbReference type="SAM" id="MobiDB-lite"/>
    </source>
</evidence>
<dbReference type="InterPro" id="IPR003593">
    <property type="entry name" value="AAA+_ATPase"/>
</dbReference>
<keyword evidence="2 7" id="KW-0067">ATP-binding</keyword>
<dbReference type="InterPro" id="IPR037118">
    <property type="entry name" value="Val-tRNA_synth_C_sf"/>
</dbReference>
<evidence type="ECO:0000259" key="6">
    <source>
        <dbReference type="PROSITE" id="PS50893"/>
    </source>
</evidence>
<dbReference type="GO" id="GO:0005524">
    <property type="term" value="F:ATP binding"/>
    <property type="evidence" value="ECO:0007669"/>
    <property type="project" value="UniProtKB-KW"/>
</dbReference>
<feature type="domain" description="ABC transporter" evidence="6">
    <location>
        <begin position="53"/>
        <end position="262"/>
    </location>
</feature>
<dbReference type="Gene3D" id="3.40.50.300">
    <property type="entry name" value="P-loop containing nucleotide triphosphate hydrolases"/>
    <property type="match status" value="2"/>
</dbReference>
<comment type="catalytic activity">
    <reaction evidence="3">
        <text>ATP + H2O = ADP + phosphate + H(+)</text>
        <dbReference type="Rhea" id="RHEA:13065"/>
        <dbReference type="ChEBI" id="CHEBI:15377"/>
        <dbReference type="ChEBI" id="CHEBI:15378"/>
        <dbReference type="ChEBI" id="CHEBI:30616"/>
        <dbReference type="ChEBI" id="CHEBI:43474"/>
        <dbReference type="ChEBI" id="CHEBI:456216"/>
    </reaction>
</comment>
<dbReference type="InterPro" id="IPR003439">
    <property type="entry name" value="ABC_transporter-like_ATP-bd"/>
</dbReference>
<dbReference type="Proteomes" id="UP000249364">
    <property type="component" value="Unassembled WGS sequence"/>
</dbReference>
<name>A0A2W7QQT6_9RHOB</name>
<dbReference type="PANTHER" id="PTHR42855">
    <property type="entry name" value="ABC TRANSPORTER ATP-BINDING SUBUNIT"/>
    <property type="match status" value="1"/>
</dbReference>
<proteinExistence type="inferred from homology"/>
<comment type="caution">
    <text evidence="7">The sequence shown here is derived from an EMBL/GenBank/DDBJ whole genome shotgun (WGS) entry which is preliminary data.</text>
</comment>
<reference evidence="7 8" key="1">
    <citation type="submission" date="2018-06" db="EMBL/GenBank/DDBJ databases">
        <title>Genomic Encyclopedia of Archaeal and Bacterial Type Strains, Phase II (KMG-II): from individual species to whole genera.</title>
        <authorList>
            <person name="Goeker M."/>
        </authorList>
    </citation>
    <scope>NUCLEOTIDE SEQUENCE [LARGE SCALE GENOMIC DNA]</scope>
    <source>
        <strain evidence="7 8">DSM 13087</strain>
    </source>
</reference>
<protein>
    <submittedName>
        <fullName evidence="7">ATP-binding cassette subfamily F protein uup</fullName>
    </submittedName>
</protein>
<dbReference type="InterPro" id="IPR032524">
    <property type="entry name" value="ABC_tran_C"/>
</dbReference>
<evidence type="ECO:0000256" key="1">
    <source>
        <dbReference type="ARBA" id="ARBA00022741"/>
    </source>
</evidence>
<accession>A0A2W7QQT6</accession>
<dbReference type="Pfam" id="PF16326">
    <property type="entry name" value="ABC_tran_CTD"/>
    <property type="match status" value="1"/>
</dbReference>
<evidence type="ECO:0000256" key="4">
    <source>
        <dbReference type="ARBA" id="ARBA00061478"/>
    </source>
</evidence>
<dbReference type="PROSITE" id="PS00211">
    <property type="entry name" value="ABC_TRANSPORTER_1"/>
    <property type="match status" value="1"/>
</dbReference>
<sequence length="648" mass="71051">MRPFPQMTHPPTPASRLRRAAGHLRAGAHGLRIPLSLPRTRAYIAAMAQTPLLQLSNISLTYGGNPVFDGLDMVIQSGDRVALVGRNGSGKSTLMKVMAALVETDKGARSLSPGVTVGYMEQDPDFTGFATLGEYATQNLDPAETYRIDMAAEGLDFDASLDPASASGGERRRAALAKLLAEAPELMLLDEPTNHLDIYAIAWLEARLRETRAAFVLISHDRAFLRALSRATLWIDRGQVRRREAGFDGFEEWRDTLWAQEDDARHKLDRKIKAEARWAVEGISARRKRNQGRVRALQDLRAERAGQIKRQGTAAMAMESAAPSGKLVAELEHVHKAYGERVILRDFSLRVMRGERVAFVGPNGAGKTTLLRMITGAEEADSGTIRRGTNLETAIFDQSRAQLDPNASLWENLTGDPLMRVPGQSDQVMVRGTPKHVVGYLKEFLFDEAQARAPVRSLSGGERARLLLARIMAQPANLLVLDEPTNDLDVETLDLLQDILSEFDGTVLLVSHDRDFIDRIASTTLVFEGEGRVTAYAGGWSDYQAQRTDTAAPVAAQAAPAPRMKEKGKAKPKSGLSYTETHRLEKLPAEIARLEAEIAKLAGLLADAELFTREPVKFRKATEAIAARQSALAAAEEEWLALAEKAEG</sequence>
<evidence type="ECO:0000256" key="2">
    <source>
        <dbReference type="ARBA" id="ARBA00022840"/>
    </source>
</evidence>
<dbReference type="AlphaFoldDB" id="A0A2W7QQT6"/>
<dbReference type="SUPFAM" id="SSF52540">
    <property type="entry name" value="P-loop containing nucleoside triphosphate hydrolases"/>
    <property type="match status" value="2"/>
</dbReference>
<organism evidence="7 8">
    <name type="scientific">Roseinatronobacter thiooxidans</name>
    <dbReference type="NCBI Taxonomy" id="121821"/>
    <lineage>
        <taxon>Bacteria</taxon>
        <taxon>Pseudomonadati</taxon>
        <taxon>Pseudomonadota</taxon>
        <taxon>Alphaproteobacteria</taxon>
        <taxon>Rhodobacterales</taxon>
        <taxon>Paracoccaceae</taxon>
        <taxon>Roseinatronobacter</taxon>
    </lineage>
</organism>
<dbReference type="EMBL" id="QKZQ01000004">
    <property type="protein sequence ID" value="PZX46237.1"/>
    <property type="molecule type" value="Genomic_DNA"/>
</dbReference>
<dbReference type="PROSITE" id="PS50893">
    <property type="entry name" value="ABC_TRANSPORTER_2"/>
    <property type="match status" value="2"/>
</dbReference>
<dbReference type="SMART" id="SM00382">
    <property type="entry name" value="AAA"/>
    <property type="match status" value="2"/>
</dbReference>
<keyword evidence="1" id="KW-0547">Nucleotide-binding</keyword>
<dbReference type="GO" id="GO:0003677">
    <property type="term" value="F:DNA binding"/>
    <property type="evidence" value="ECO:0007669"/>
    <property type="project" value="InterPro"/>
</dbReference>